<dbReference type="Proteomes" id="UP000612893">
    <property type="component" value="Unassembled WGS sequence"/>
</dbReference>
<protein>
    <recommendedName>
        <fullName evidence="5">Delta-aminolevulinic acid dehydratase</fullName>
        <ecNumber evidence="4">4.2.1.24</ecNumber>
    </recommendedName>
    <alternativeName>
        <fullName evidence="9">Porphobilinogen synthase</fullName>
    </alternativeName>
</protein>
<dbReference type="EMBL" id="JAEKNR010000154">
    <property type="protein sequence ID" value="MBJ7599459.1"/>
    <property type="molecule type" value="Genomic_DNA"/>
</dbReference>
<evidence type="ECO:0000256" key="6">
    <source>
        <dbReference type="ARBA" id="ARBA00023133"/>
    </source>
</evidence>
<evidence type="ECO:0000313" key="11">
    <source>
        <dbReference type="EMBL" id="MBJ7599459.1"/>
    </source>
</evidence>
<evidence type="ECO:0000256" key="8">
    <source>
        <dbReference type="ARBA" id="ARBA00023244"/>
    </source>
</evidence>
<dbReference type="EC" id="4.2.1.24" evidence="4"/>
<evidence type="ECO:0000256" key="7">
    <source>
        <dbReference type="ARBA" id="ARBA00023239"/>
    </source>
</evidence>
<accession>A0A934K5W3</accession>
<dbReference type="InterPro" id="IPR013785">
    <property type="entry name" value="Aldolase_TIM"/>
</dbReference>
<evidence type="ECO:0000256" key="4">
    <source>
        <dbReference type="ARBA" id="ARBA00012053"/>
    </source>
</evidence>
<dbReference type="GO" id="GO:0046872">
    <property type="term" value="F:metal ion binding"/>
    <property type="evidence" value="ECO:0007669"/>
    <property type="project" value="InterPro"/>
</dbReference>
<name>A0A934K5W3_9BACT</name>
<dbReference type="Gene3D" id="3.20.20.70">
    <property type="entry name" value="Aldolase class I"/>
    <property type="match status" value="1"/>
</dbReference>
<evidence type="ECO:0000256" key="3">
    <source>
        <dbReference type="ARBA" id="ARBA00011823"/>
    </source>
</evidence>
<evidence type="ECO:0000313" key="12">
    <source>
        <dbReference type="Proteomes" id="UP000612893"/>
    </source>
</evidence>
<evidence type="ECO:0000256" key="9">
    <source>
        <dbReference type="ARBA" id="ARBA00032837"/>
    </source>
</evidence>
<comment type="similarity">
    <text evidence="2">Belongs to the ALAD family.</text>
</comment>
<dbReference type="AlphaFoldDB" id="A0A934K5W3"/>
<comment type="catalytic activity">
    <reaction evidence="10">
        <text>2 5-aminolevulinate = porphobilinogen + 2 H2O + H(+)</text>
        <dbReference type="Rhea" id="RHEA:24064"/>
        <dbReference type="ChEBI" id="CHEBI:15377"/>
        <dbReference type="ChEBI" id="CHEBI:15378"/>
        <dbReference type="ChEBI" id="CHEBI:58126"/>
        <dbReference type="ChEBI" id="CHEBI:356416"/>
        <dbReference type="EC" id="4.2.1.24"/>
    </reaction>
</comment>
<keyword evidence="8" id="KW-0627">Porphyrin biosynthesis</keyword>
<evidence type="ECO:0000256" key="5">
    <source>
        <dbReference type="ARBA" id="ARBA00020771"/>
    </source>
</evidence>
<comment type="pathway">
    <text evidence="1">Porphyrin-containing compound metabolism; protoporphyrin-IX biosynthesis; coproporphyrinogen-III from 5-aminolevulinate: step 1/4.</text>
</comment>
<evidence type="ECO:0000256" key="10">
    <source>
        <dbReference type="ARBA" id="ARBA00047651"/>
    </source>
</evidence>
<dbReference type="GO" id="GO:0006783">
    <property type="term" value="P:heme biosynthetic process"/>
    <property type="evidence" value="ECO:0007669"/>
    <property type="project" value="UniProtKB-KW"/>
</dbReference>
<comment type="caution">
    <text evidence="11">The sequence shown here is derived from an EMBL/GenBank/DDBJ whole genome shotgun (WGS) entry which is preliminary data.</text>
</comment>
<keyword evidence="6" id="KW-0350">Heme biosynthesis</keyword>
<keyword evidence="7" id="KW-0456">Lyase</keyword>
<comment type="subunit">
    <text evidence="3">Homooctamer.</text>
</comment>
<gene>
    <name evidence="11" type="ORF">JF922_15450</name>
</gene>
<dbReference type="SUPFAM" id="SSF51569">
    <property type="entry name" value="Aldolase"/>
    <property type="match status" value="1"/>
</dbReference>
<organism evidence="11 12">
    <name type="scientific">Candidatus Nephthysia bennettiae</name>
    <dbReference type="NCBI Taxonomy" id="3127016"/>
    <lineage>
        <taxon>Bacteria</taxon>
        <taxon>Bacillati</taxon>
        <taxon>Candidatus Dormiibacterota</taxon>
        <taxon>Candidatus Dormibacteria</taxon>
        <taxon>Candidatus Dormibacterales</taxon>
        <taxon>Candidatus Dormibacteraceae</taxon>
        <taxon>Candidatus Nephthysia</taxon>
    </lineage>
</organism>
<dbReference type="InterPro" id="IPR001731">
    <property type="entry name" value="ALAD"/>
</dbReference>
<dbReference type="GO" id="GO:0004655">
    <property type="term" value="F:porphobilinogen synthase activity"/>
    <property type="evidence" value="ECO:0007669"/>
    <property type="project" value="UniProtKB-EC"/>
</dbReference>
<proteinExistence type="inferred from homology"/>
<reference evidence="11" key="1">
    <citation type="submission" date="2020-10" db="EMBL/GenBank/DDBJ databases">
        <title>Ca. Dormibacterota MAGs.</title>
        <authorList>
            <person name="Montgomery K."/>
        </authorList>
    </citation>
    <scope>NUCLEOTIDE SEQUENCE [LARGE SCALE GENOMIC DNA]</scope>
    <source>
        <strain evidence="11">SC8812_S17_10</strain>
    </source>
</reference>
<keyword evidence="12" id="KW-1185">Reference proteome</keyword>
<evidence type="ECO:0000256" key="2">
    <source>
        <dbReference type="ARBA" id="ARBA00008055"/>
    </source>
</evidence>
<dbReference type="Pfam" id="PF00490">
    <property type="entry name" value="ALAD"/>
    <property type="match status" value="1"/>
</dbReference>
<evidence type="ECO:0000256" key="1">
    <source>
        <dbReference type="ARBA" id="ARBA00004694"/>
    </source>
</evidence>
<feature type="non-terminal residue" evidence="11">
    <location>
        <position position="1"/>
    </location>
</feature>
<sequence length="47" mass="4983">VAAAERGWLDRRRAALETLTAIARAGADVIVTYLAADAARWLAEGEA</sequence>